<sequence length="277" mass="30921">MSWIDAGVNLTDARFALAEVLLRSAKADVNHLLVISSSIEESEQALALCKQHKLGVSSANIFESALDKQLINNIKLACTAGIHPHYADQATMQSWTKLNALITDKHISAIGECGLDFNRNFSSKSKQLYAFEQQLNIAVNNNMGVYLHERDAFDEQMTLLEQYAPSLKFMVVHCFTGTAQQLKDYLSLGCYVGITGWLCDAKRGMALREAVLELPLSRLLLETDAPYLFPKTLKPRKSKNEPCYLPHIAQALSLIINQDISLIEKHAFENAQALFFS</sequence>
<keyword evidence="3 5" id="KW-0378">Hydrolase</keyword>
<reference evidence="5 6" key="1">
    <citation type="journal article" date="2012" name="J. Bacteriol.">
        <title>Genome sequence of proteorhodopsin-containing sea ice bacterium Glaciecola punicea ACAM 611T.</title>
        <authorList>
            <person name="Qin Q.-L."/>
            <person name="Xie B.-B."/>
            <person name="Shu Y.-L."/>
            <person name="Rong J.-C."/>
            <person name="Zhao D.-L."/>
            <person name="Zhang X.-Y."/>
            <person name="Chen X.-L."/>
            <person name="Zhou B.-C."/>
            <person name="Zhanga Y.-Z."/>
        </authorList>
    </citation>
    <scope>NUCLEOTIDE SEQUENCE [LARGE SCALE GENOMIC DNA]</scope>
    <source>
        <strain evidence="5 6">ACAM 611</strain>
    </source>
</reference>
<dbReference type="AlphaFoldDB" id="H5TEW5"/>
<keyword evidence="2 4" id="KW-0479">Metal-binding</keyword>
<dbReference type="PROSITE" id="PS01091">
    <property type="entry name" value="TATD_3"/>
    <property type="match status" value="1"/>
</dbReference>
<dbReference type="CDD" id="cd01310">
    <property type="entry name" value="TatD_DNAse"/>
    <property type="match status" value="1"/>
</dbReference>
<evidence type="ECO:0000313" key="5">
    <source>
        <dbReference type="EMBL" id="GAB56892.1"/>
    </source>
</evidence>
<dbReference type="Proteomes" id="UP000053586">
    <property type="component" value="Unassembled WGS sequence"/>
</dbReference>
<reference evidence="5 6" key="2">
    <citation type="journal article" date="2017" name="Antonie Van Leeuwenhoek">
        <title>Rhizobium rhizosphaerae sp. nov., a novel species isolated from rice rhizosphere.</title>
        <authorList>
            <person name="Zhao J.J."/>
            <person name="Zhang J."/>
            <person name="Zhang R.J."/>
            <person name="Zhang C.W."/>
            <person name="Yin H.Q."/>
            <person name="Zhang X.X."/>
        </authorList>
    </citation>
    <scope>NUCLEOTIDE SEQUENCE [LARGE SCALE GENOMIC DNA]</scope>
    <source>
        <strain evidence="5 6">ACAM 611</strain>
    </source>
</reference>
<evidence type="ECO:0000256" key="1">
    <source>
        <dbReference type="ARBA" id="ARBA00022722"/>
    </source>
</evidence>
<feature type="binding site" evidence="4">
    <location>
        <position position="224"/>
    </location>
    <ligand>
        <name>a divalent metal cation</name>
        <dbReference type="ChEBI" id="CHEBI:60240"/>
        <label>1</label>
    </ligand>
</feature>
<dbReference type="Gene3D" id="3.20.20.140">
    <property type="entry name" value="Metal-dependent hydrolases"/>
    <property type="match status" value="1"/>
</dbReference>
<accession>H5TEW5</accession>
<protein>
    <submittedName>
        <fullName evidence="5">TatD DNase family protein</fullName>
        <ecNumber evidence="5">3.1.21.-</ecNumber>
    </submittedName>
</protein>
<dbReference type="SUPFAM" id="SSF51556">
    <property type="entry name" value="Metallo-dependent hydrolases"/>
    <property type="match status" value="1"/>
</dbReference>
<dbReference type="InterPro" id="IPR032466">
    <property type="entry name" value="Metal_Hydrolase"/>
</dbReference>
<dbReference type="GO" id="GO:0046872">
    <property type="term" value="F:metal ion binding"/>
    <property type="evidence" value="ECO:0007669"/>
    <property type="project" value="UniProtKB-KW"/>
</dbReference>
<dbReference type="PANTHER" id="PTHR10060:SF15">
    <property type="entry name" value="DEOXYRIBONUCLEASE TATDN1"/>
    <property type="match status" value="1"/>
</dbReference>
<gene>
    <name evidence="5" type="primary">tatD</name>
    <name evidence="5" type="ORF">GPUN_2778</name>
</gene>
<dbReference type="STRING" id="56804.BAE46_02725"/>
<dbReference type="eggNOG" id="COG0084">
    <property type="taxonomic scope" value="Bacteria"/>
</dbReference>
<keyword evidence="1" id="KW-0540">Nuclease</keyword>
<feature type="binding site" evidence="4">
    <location>
        <position position="173"/>
    </location>
    <ligand>
        <name>a divalent metal cation</name>
        <dbReference type="ChEBI" id="CHEBI:60240"/>
        <label>2</label>
    </ligand>
</feature>
<organism evidence="5 6">
    <name type="scientific">Glaciecola punicea ACAM 611</name>
    <dbReference type="NCBI Taxonomy" id="1121923"/>
    <lineage>
        <taxon>Bacteria</taxon>
        <taxon>Pseudomonadati</taxon>
        <taxon>Pseudomonadota</taxon>
        <taxon>Gammaproteobacteria</taxon>
        <taxon>Alteromonadales</taxon>
        <taxon>Alteromonadaceae</taxon>
        <taxon>Glaciecola</taxon>
    </lineage>
</organism>
<dbReference type="InterPro" id="IPR001130">
    <property type="entry name" value="TatD-like"/>
</dbReference>
<dbReference type="GO" id="GO:0016788">
    <property type="term" value="F:hydrolase activity, acting on ester bonds"/>
    <property type="evidence" value="ECO:0007669"/>
    <property type="project" value="InterPro"/>
</dbReference>
<dbReference type="PIRSF" id="PIRSF005902">
    <property type="entry name" value="DNase_TatD"/>
    <property type="match status" value="1"/>
</dbReference>
<dbReference type="PANTHER" id="PTHR10060">
    <property type="entry name" value="TATD FAMILY DEOXYRIBONUCLEASE"/>
    <property type="match status" value="1"/>
</dbReference>
<dbReference type="InterPro" id="IPR018228">
    <property type="entry name" value="DNase_TatD-rel_CS"/>
</dbReference>
<evidence type="ECO:0000256" key="3">
    <source>
        <dbReference type="ARBA" id="ARBA00022801"/>
    </source>
</evidence>
<evidence type="ECO:0000256" key="4">
    <source>
        <dbReference type="PIRSR" id="PIRSR005902-1"/>
    </source>
</evidence>
<dbReference type="GO" id="GO:0004518">
    <property type="term" value="F:nuclease activity"/>
    <property type="evidence" value="ECO:0007669"/>
    <property type="project" value="UniProtKB-KW"/>
</dbReference>
<evidence type="ECO:0000313" key="6">
    <source>
        <dbReference type="Proteomes" id="UP000053586"/>
    </source>
</evidence>
<evidence type="ECO:0000256" key="2">
    <source>
        <dbReference type="ARBA" id="ARBA00022723"/>
    </source>
</evidence>
<keyword evidence="6" id="KW-1185">Reference proteome</keyword>
<name>H5TEW5_9ALTE</name>
<feature type="binding site" evidence="4">
    <location>
        <position position="148"/>
    </location>
    <ligand>
        <name>a divalent metal cation</name>
        <dbReference type="ChEBI" id="CHEBI:60240"/>
        <label>2</label>
    </ligand>
</feature>
<dbReference type="InterPro" id="IPR050891">
    <property type="entry name" value="TatD-type_Hydrolase"/>
</dbReference>
<dbReference type="EC" id="3.1.21.-" evidence="5"/>
<dbReference type="EMBL" id="BAET01000033">
    <property type="protein sequence ID" value="GAB56892.1"/>
    <property type="molecule type" value="Genomic_DNA"/>
</dbReference>
<dbReference type="OrthoDB" id="9810005at2"/>
<comment type="caution">
    <text evidence="5">The sequence shown here is derived from an EMBL/GenBank/DDBJ whole genome shotgun (WGS) entry which is preliminary data.</text>
</comment>
<feature type="binding site" evidence="4">
    <location>
        <position position="112"/>
    </location>
    <ligand>
        <name>a divalent metal cation</name>
        <dbReference type="ChEBI" id="CHEBI:60240"/>
        <label>1</label>
    </ligand>
</feature>
<dbReference type="RefSeq" id="WP_006007513.1">
    <property type="nucleotide sequence ID" value="NZ_BAET01000033.1"/>
</dbReference>
<proteinExistence type="predicted"/>
<dbReference type="Pfam" id="PF01026">
    <property type="entry name" value="TatD_DNase"/>
    <property type="match status" value="1"/>
</dbReference>